<keyword evidence="3 8" id="KW-0813">Transport</keyword>
<keyword evidence="11" id="KW-1185">Reference proteome</keyword>
<evidence type="ECO:0000256" key="4">
    <source>
        <dbReference type="ARBA" id="ARBA00022475"/>
    </source>
</evidence>
<name>A0A7X0RYW4_9BACL</name>
<dbReference type="Pfam" id="PF12698">
    <property type="entry name" value="ABC2_membrane_3"/>
    <property type="match status" value="1"/>
</dbReference>
<dbReference type="PROSITE" id="PS51012">
    <property type="entry name" value="ABC_TM2"/>
    <property type="match status" value="1"/>
</dbReference>
<organism evidence="10 11">
    <name type="scientific">Cohnella nanjingensis</name>
    <dbReference type="NCBI Taxonomy" id="1387779"/>
    <lineage>
        <taxon>Bacteria</taxon>
        <taxon>Bacillati</taxon>
        <taxon>Bacillota</taxon>
        <taxon>Bacilli</taxon>
        <taxon>Bacillales</taxon>
        <taxon>Paenibacillaceae</taxon>
        <taxon>Cohnella</taxon>
    </lineage>
</organism>
<evidence type="ECO:0000256" key="5">
    <source>
        <dbReference type="ARBA" id="ARBA00022692"/>
    </source>
</evidence>
<dbReference type="PRINTS" id="PR00164">
    <property type="entry name" value="ABC2TRNSPORT"/>
</dbReference>
<dbReference type="InterPro" id="IPR047817">
    <property type="entry name" value="ABC2_TM_bact-type"/>
</dbReference>
<feature type="transmembrane region" description="Helical" evidence="8">
    <location>
        <begin position="294"/>
        <end position="315"/>
    </location>
</feature>
<evidence type="ECO:0000256" key="8">
    <source>
        <dbReference type="RuleBase" id="RU361157"/>
    </source>
</evidence>
<dbReference type="InterPro" id="IPR051449">
    <property type="entry name" value="ABC-2_transporter_component"/>
</dbReference>
<evidence type="ECO:0000259" key="9">
    <source>
        <dbReference type="PROSITE" id="PS51012"/>
    </source>
</evidence>
<dbReference type="RefSeq" id="WP_185672878.1">
    <property type="nucleotide sequence ID" value="NZ_JACJVP010000061.1"/>
</dbReference>
<evidence type="ECO:0000256" key="7">
    <source>
        <dbReference type="ARBA" id="ARBA00023136"/>
    </source>
</evidence>
<dbReference type="Gene3D" id="3.40.1710.10">
    <property type="entry name" value="abc type-2 transporter like domain"/>
    <property type="match status" value="1"/>
</dbReference>
<dbReference type="GO" id="GO:0043190">
    <property type="term" value="C:ATP-binding cassette (ABC) transporter complex"/>
    <property type="evidence" value="ECO:0007669"/>
    <property type="project" value="InterPro"/>
</dbReference>
<evidence type="ECO:0000256" key="6">
    <source>
        <dbReference type="ARBA" id="ARBA00022989"/>
    </source>
</evidence>
<dbReference type="GO" id="GO:0140359">
    <property type="term" value="F:ABC-type transporter activity"/>
    <property type="evidence" value="ECO:0007669"/>
    <property type="project" value="InterPro"/>
</dbReference>
<dbReference type="InterPro" id="IPR000412">
    <property type="entry name" value="ABC_2_transport"/>
</dbReference>
<dbReference type="Proteomes" id="UP000547209">
    <property type="component" value="Unassembled WGS sequence"/>
</dbReference>
<comment type="subcellular location">
    <subcellularLocation>
        <location evidence="1 8">Cell membrane</location>
        <topology evidence="1 8">Multi-pass membrane protein</topology>
    </subcellularLocation>
</comment>
<proteinExistence type="inferred from homology"/>
<evidence type="ECO:0000256" key="2">
    <source>
        <dbReference type="ARBA" id="ARBA00007783"/>
    </source>
</evidence>
<evidence type="ECO:0000313" key="11">
    <source>
        <dbReference type="Proteomes" id="UP000547209"/>
    </source>
</evidence>
<feature type="transmembrane region" description="Helical" evidence="8">
    <location>
        <begin position="188"/>
        <end position="207"/>
    </location>
</feature>
<keyword evidence="4 8" id="KW-1003">Cell membrane</keyword>
<feature type="transmembrane region" description="Helical" evidence="8">
    <location>
        <begin position="266"/>
        <end position="287"/>
    </location>
</feature>
<reference evidence="10 11" key="1">
    <citation type="submission" date="2020-08" db="EMBL/GenBank/DDBJ databases">
        <title>Cohnella phylogeny.</title>
        <authorList>
            <person name="Dunlap C."/>
        </authorList>
    </citation>
    <scope>NUCLEOTIDE SEQUENCE [LARGE SCALE GENOMIC DNA]</scope>
    <source>
        <strain evidence="10 11">DSM 28246</strain>
    </source>
</reference>
<keyword evidence="5 8" id="KW-0812">Transmembrane</keyword>
<feature type="transmembrane region" description="Helical" evidence="8">
    <location>
        <begin position="228"/>
        <end position="251"/>
    </location>
</feature>
<dbReference type="EMBL" id="JACJVP010000061">
    <property type="protein sequence ID" value="MBB6675016.1"/>
    <property type="molecule type" value="Genomic_DNA"/>
</dbReference>
<evidence type="ECO:0000256" key="3">
    <source>
        <dbReference type="ARBA" id="ARBA00022448"/>
    </source>
</evidence>
<evidence type="ECO:0000313" key="10">
    <source>
        <dbReference type="EMBL" id="MBB6675016.1"/>
    </source>
</evidence>
<evidence type="ECO:0000256" key="1">
    <source>
        <dbReference type="ARBA" id="ARBA00004651"/>
    </source>
</evidence>
<sequence>MNEILWLVRKTLRSTFRKKSSWLVFIGLPLIGVLVSMLLYGSFNGQPLRVGIVNADGDQALTQDAIQFIQGLDQVKITLMDDETLRSDIAAGKLDTGIRFGAGFGESLGAGRPADVQVLSVKGASVTAYVKAMLNDYLGNVASIAQSVQGDKAAFDRLYEAYRQSSFKVSAETLEDTSHVKDMTYQSLGFLIAFMMFSSVNLTELILKEKENRTFLRLLSSPVSARTYVLSNVLVNLFVIVIQIVATLFFMKNVFHIDSGIPTGELITVLLLFGLAAISLSLLIVAFAKTTASAGALSNLIVTPTCLLAGCYFPMDIMPDAVKRISNFLPQHWLLDTVNKLQHGEAFGSLYLNLAILLAFAAAFALIAIYRFGRNNDTRLFV</sequence>
<accession>A0A7X0RYW4</accession>
<dbReference type="AlphaFoldDB" id="A0A7X0RYW4"/>
<protein>
    <recommendedName>
        <fullName evidence="8">Transport permease protein</fullName>
    </recommendedName>
</protein>
<comment type="caution">
    <text evidence="10">The sequence shown here is derived from an EMBL/GenBank/DDBJ whole genome shotgun (WGS) entry which is preliminary data.</text>
</comment>
<dbReference type="InterPro" id="IPR013525">
    <property type="entry name" value="ABC2_TM"/>
</dbReference>
<keyword evidence="7 8" id="KW-0472">Membrane</keyword>
<dbReference type="PANTHER" id="PTHR30294">
    <property type="entry name" value="MEMBRANE COMPONENT OF ABC TRANSPORTER YHHJ-RELATED"/>
    <property type="match status" value="1"/>
</dbReference>
<dbReference type="PANTHER" id="PTHR30294:SF45">
    <property type="entry name" value="LINEARMYCIN RESISTANCE PERMEASE PROTEIN LNRN"/>
    <property type="match status" value="1"/>
</dbReference>
<feature type="transmembrane region" description="Helical" evidence="8">
    <location>
        <begin position="350"/>
        <end position="370"/>
    </location>
</feature>
<feature type="domain" description="ABC transmembrane type-2" evidence="9">
    <location>
        <begin position="151"/>
        <end position="375"/>
    </location>
</feature>
<comment type="similarity">
    <text evidence="2 8">Belongs to the ABC-2 integral membrane protein family.</text>
</comment>
<keyword evidence="6 8" id="KW-1133">Transmembrane helix</keyword>
<gene>
    <name evidence="10" type="ORF">H7C19_30580</name>
</gene>
<feature type="transmembrane region" description="Helical" evidence="8">
    <location>
        <begin position="21"/>
        <end position="40"/>
    </location>
</feature>